<keyword evidence="3" id="KW-0863">Zinc-finger</keyword>
<keyword evidence="5" id="KW-0238">DNA-binding</keyword>
<accession>A0ABC8J9D6</accession>
<feature type="compositionally biased region" description="Polar residues" evidence="6">
    <location>
        <begin position="1"/>
        <end position="13"/>
    </location>
</feature>
<evidence type="ECO:0000256" key="4">
    <source>
        <dbReference type="ARBA" id="ARBA00022833"/>
    </source>
</evidence>
<proteinExistence type="inferred from homology"/>
<evidence type="ECO:0000313" key="8">
    <source>
        <dbReference type="EMBL" id="CAH8318824.1"/>
    </source>
</evidence>
<feature type="compositionally biased region" description="Low complexity" evidence="6">
    <location>
        <begin position="17"/>
        <end position="29"/>
    </location>
</feature>
<dbReference type="InterPro" id="IPR047192">
    <property type="entry name" value="Euk_RPA1_DBD_C"/>
</dbReference>
<dbReference type="Proteomes" id="UP001642260">
    <property type="component" value="Unassembled WGS sequence"/>
</dbReference>
<dbReference type="PANTHER" id="PTHR47165">
    <property type="entry name" value="OS03G0429900 PROTEIN"/>
    <property type="match status" value="1"/>
</dbReference>
<dbReference type="Pfam" id="PF08646">
    <property type="entry name" value="Rep_fac-A_C"/>
    <property type="match status" value="1"/>
</dbReference>
<feature type="compositionally biased region" description="Basic and acidic residues" evidence="6">
    <location>
        <begin position="361"/>
        <end position="381"/>
    </location>
</feature>
<evidence type="ECO:0000256" key="3">
    <source>
        <dbReference type="ARBA" id="ARBA00022771"/>
    </source>
</evidence>
<dbReference type="Gene3D" id="2.40.50.140">
    <property type="entry name" value="Nucleic acid-binding proteins"/>
    <property type="match status" value="1"/>
</dbReference>
<dbReference type="AlphaFoldDB" id="A0ABC8J9D6"/>
<dbReference type="InterPro" id="IPR012340">
    <property type="entry name" value="NA-bd_OB-fold"/>
</dbReference>
<evidence type="ECO:0000259" key="7">
    <source>
        <dbReference type="Pfam" id="PF08646"/>
    </source>
</evidence>
<reference evidence="8 9" key="1">
    <citation type="submission" date="2022-03" db="EMBL/GenBank/DDBJ databases">
        <authorList>
            <person name="Macdonald S."/>
            <person name="Ahmed S."/>
            <person name="Newling K."/>
        </authorList>
    </citation>
    <scope>NUCLEOTIDE SEQUENCE [LARGE SCALE GENOMIC DNA]</scope>
</reference>
<comment type="similarity">
    <text evidence="1">Belongs to the replication factor A protein 1 family.</text>
</comment>
<dbReference type="InterPro" id="IPR013955">
    <property type="entry name" value="Rep_factor-A_C"/>
</dbReference>
<feature type="domain" description="Replication factor A C-terminal" evidence="7">
    <location>
        <begin position="193"/>
        <end position="285"/>
    </location>
</feature>
<evidence type="ECO:0000313" key="9">
    <source>
        <dbReference type="Proteomes" id="UP001642260"/>
    </source>
</evidence>
<comment type="caution">
    <text evidence="8">The sequence shown here is derived from an EMBL/GenBank/DDBJ whole genome shotgun (WGS) entry which is preliminary data.</text>
</comment>
<dbReference type="GO" id="GO:0003677">
    <property type="term" value="F:DNA binding"/>
    <property type="evidence" value="ECO:0007669"/>
    <property type="project" value="UniProtKB-KW"/>
</dbReference>
<keyword evidence="2" id="KW-0479">Metal-binding</keyword>
<dbReference type="CDD" id="cd04476">
    <property type="entry name" value="RPA1_DBD_C"/>
    <property type="match status" value="1"/>
</dbReference>
<protein>
    <recommendedName>
        <fullName evidence="7">Replication factor A C-terminal domain-containing protein</fullName>
    </recommendedName>
</protein>
<dbReference type="EMBL" id="CAKOAT010087377">
    <property type="protein sequence ID" value="CAH8318824.1"/>
    <property type="molecule type" value="Genomic_DNA"/>
</dbReference>
<evidence type="ECO:0000256" key="1">
    <source>
        <dbReference type="ARBA" id="ARBA00005690"/>
    </source>
</evidence>
<gene>
    <name evidence="8" type="ORF">ERUC_LOCUS8308</name>
</gene>
<feature type="region of interest" description="Disordered" evidence="6">
    <location>
        <begin position="1"/>
        <end position="60"/>
    </location>
</feature>
<evidence type="ECO:0000256" key="5">
    <source>
        <dbReference type="ARBA" id="ARBA00023125"/>
    </source>
</evidence>
<sequence length="381" mass="40967">MTSGSEATETSVPVKNVGESGVSSGQSVSTKAEDPPAAISKAAKPTQKGGSSSGVNLGGGRNLAGARKEAISAAAKGKSIVSGDVGKENVIQGFIPQGRSATYLPLLKSGATYRLTRFFGSQSKRIYRVADPTVTISLSWNSVLSEFKDSSVCFPEDRFRFHDHKEFDAAADKRGDLYGVLSLSSTTASRVAWFECIATIDDVVHGAEWYYIGCRQCHTKAIKGPTTLMCKKCGKHEIDAVPQYHSKLSVYDHKDQAVFVLLGDAGEELTGKKAAELVDSYYKVNNIEEEGHIVPVPQALLSTIGQTRQFVVKVSTYNLTGKAQSVTVKKVLPFEEEEHEVNIAAEAGEAPENAMEDQAEESVKRGADVIEGEEPKRSKLG</sequence>
<keyword evidence="9" id="KW-1185">Reference proteome</keyword>
<dbReference type="PANTHER" id="PTHR47165:SF4">
    <property type="entry name" value="OS03G0429900 PROTEIN"/>
    <property type="match status" value="1"/>
</dbReference>
<dbReference type="SUPFAM" id="SSF50249">
    <property type="entry name" value="Nucleic acid-binding proteins"/>
    <property type="match status" value="1"/>
</dbReference>
<keyword evidence="4" id="KW-0862">Zinc</keyword>
<feature type="region of interest" description="Disordered" evidence="6">
    <location>
        <begin position="344"/>
        <end position="381"/>
    </location>
</feature>
<evidence type="ECO:0000256" key="2">
    <source>
        <dbReference type="ARBA" id="ARBA00022723"/>
    </source>
</evidence>
<dbReference type="GO" id="GO:0008270">
    <property type="term" value="F:zinc ion binding"/>
    <property type="evidence" value="ECO:0007669"/>
    <property type="project" value="UniProtKB-KW"/>
</dbReference>
<evidence type="ECO:0000256" key="6">
    <source>
        <dbReference type="SAM" id="MobiDB-lite"/>
    </source>
</evidence>
<name>A0ABC8J9D6_ERUVS</name>
<organism evidence="8 9">
    <name type="scientific">Eruca vesicaria subsp. sativa</name>
    <name type="common">Garden rocket</name>
    <name type="synonym">Eruca sativa</name>
    <dbReference type="NCBI Taxonomy" id="29727"/>
    <lineage>
        <taxon>Eukaryota</taxon>
        <taxon>Viridiplantae</taxon>
        <taxon>Streptophyta</taxon>
        <taxon>Embryophyta</taxon>
        <taxon>Tracheophyta</taxon>
        <taxon>Spermatophyta</taxon>
        <taxon>Magnoliopsida</taxon>
        <taxon>eudicotyledons</taxon>
        <taxon>Gunneridae</taxon>
        <taxon>Pentapetalae</taxon>
        <taxon>rosids</taxon>
        <taxon>malvids</taxon>
        <taxon>Brassicales</taxon>
        <taxon>Brassicaceae</taxon>
        <taxon>Brassiceae</taxon>
        <taxon>Eruca</taxon>
    </lineage>
</organism>